<gene>
    <name evidence="1" type="ORF">MPNT_40133</name>
</gene>
<accession>A0A8J2BQ97</accession>
<proteinExistence type="predicted"/>
<evidence type="ECO:0000313" key="2">
    <source>
        <dbReference type="Proteomes" id="UP000663859"/>
    </source>
</evidence>
<organism evidence="1 2">
    <name type="scientific">Candidatus Methylacidithermus pantelleriae</name>
    <dbReference type="NCBI Taxonomy" id="2744239"/>
    <lineage>
        <taxon>Bacteria</taxon>
        <taxon>Pseudomonadati</taxon>
        <taxon>Verrucomicrobiota</taxon>
        <taxon>Methylacidiphilae</taxon>
        <taxon>Methylacidiphilales</taxon>
        <taxon>Methylacidiphilaceae</taxon>
        <taxon>Candidatus Methylacidithermus</taxon>
    </lineage>
</organism>
<sequence length="57" mass="6542">MMGKASIQRDVTPVEARLTTLCSAYADACHRVNPVVREHCVWNRVALHQWRAYTLLC</sequence>
<protein>
    <submittedName>
        <fullName evidence="1">Uncharacterized protein</fullName>
    </submittedName>
</protein>
<dbReference type="EMBL" id="CAJNOB010000034">
    <property type="protein sequence ID" value="CAF0701089.1"/>
    <property type="molecule type" value="Genomic_DNA"/>
</dbReference>
<dbReference type="Proteomes" id="UP000663859">
    <property type="component" value="Unassembled WGS sequence"/>
</dbReference>
<keyword evidence="2" id="KW-1185">Reference proteome</keyword>
<comment type="caution">
    <text evidence="1">The sequence shown here is derived from an EMBL/GenBank/DDBJ whole genome shotgun (WGS) entry which is preliminary data.</text>
</comment>
<name>A0A8J2BQ97_9BACT</name>
<dbReference type="AlphaFoldDB" id="A0A8J2BQ97"/>
<evidence type="ECO:0000313" key="1">
    <source>
        <dbReference type="EMBL" id="CAF0701089.1"/>
    </source>
</evidence>
<reference evidence="1" key="1">
    <citation type="submission" date="2021-02" db="EMBL/GenBank/DDBJ databases">
        <authorList>
            <person name="Cremers G."/>
            <person name="Picone N."/>
        </authorList>
    </citation>
    <scope>NUCLEOTIDE SEQUENCE</scope>
    <source>
        <strain evidence="1">PQ17</strain>
    </source>
</reference>